<comment type="caution">
    <text evidence="1">The sequence shown here is derived from an EMBL/GenBank/DDBJ whole genome shotgun (WGS) entry which is preliminary data.</text>
</comment>
<protein>
    <submittedName>
        <fullName evidence="1">Uncharacterized protein</fullName>
    </submittedName>
</protein>
<dbReference type="AlphaFoldDB" id="A0A328DWY1"/>
<organism evidence="1 2">
    <name type="scientific">Cuscuta australis</name>
    <dbReference type="NCBI Taxonomy" id="267555"/>
    <lineage>
        <taxon>Eukaryota</taxon>
        <taxon>Viridiplantae</taxon>
        <taxon>Streptophyta</taxon>
        <taxon>Embryophyta</taxon>
        <taxon>Tracheophyta</taxon>
        <taxon>Spermatophyta</taxon>
        <taxon>Magnoliopsida</taxon>
        <taxon>eudicotyledons</taxon>
        <taxon>Gunneridae</taxon>
        <taxon>Pentapetalae</taxon>
        <taxon>asterids</taxon>
        <taxon>lamiids</taxon>
        <taxon>Solanales</taxon>
        <taxon>Convolvulaceae</taxon>
        <taxon>Cuscuteae</taxon>
        <taxon>Cuscuta</taxon>
        <taxon>Cuscuta subgen. Grammica</taxon>
        <taxon>Cuscuta sect. Cleistogrammica</taxon>
    </lineage>
</organism>
<proteinExistence type="predicted"/>
<reference evidence="1 2" key="1">
    <citation type="submission" date="2018-06" db="EMBL/GenBank/DDBJ databases">
        <title>The Genome of Cuscuta australis (Dodder) Provides Insight into the Evolution of Plant Parasitism.</title>
        <authorList>
            <person name="Liu H."/>
        </authorList>
    </citation>
    <scope>NUCLEOTIDE SEQUENCE [LARGE SCALE GENOMIC DNA]</scope>
    <source>
        <strain evidence="2">cv. Yunnan</strain>
        <tissue evidence="1">Vines</tissue>
    </source>
</reference>
<accession>A0A328DWY1</accession>
<evidence type="ECO:0000313" key="2">
    <source>
        <dbReference type="Proteomes" id="UP000249390"/>
    </source>
</evidence>
<gene>
    <name evidence="1" type="ORF">DM860_007918</name>
</gene>
<name>A0A328DWY1_9ASTE</name>
<keyword evidence="2" id="KW-1185">Reference proteome</keyword>
<sequence length="77" mass="8773">MVAKHAYDSHTYYYTVAQIAFFLSAKQEHNLTWLQEIHEAQITFTISGKEHRAKATPAMAARRQLPCQDAGRLAPEI</sequence>
<dbReference type="EMBL" id="NQVE01000067">
    <property type="protein sequence ID" value="RAL50244.1"/>
    <property type="molecule type" value="Genomic_DNA"/>
</dbReference>
<dbReference type="Proteomes" id="UP000249390">
    <property type="component" value="Unassembled WGS sequence"/>
</dbReference>
<evidence type="ECO:0000313" key="1">
    <source>
        <dbReference type="EMBL" id="RAL50244.1"/>
    </source>
</evidence>